<sequence length="66" mass="7495">MKRYQKRLAVLALIFLIIGTFLSISQIYAHHSSDKKEDDLQVIKKLPEQSTGLMQPNDIAALLLLD</sequence>
<dbReference type="Proteomes" id="UP000183504">
    <property type="component" value="Unassembled WGS sequence"/>
</dbReference>
<dbReference type="AlphaFoldDB" id="A0A0B7GSJ3"/>
<accession>A0A0B7GSJ3</accession>
<organism evidence="1 2">
    <name type="scientific">Streptococcus sanguinis</name>
    <dbReference type="NCBI Taxonomy" id="1305"/>
    <lineage>
        <taxon>Bacteria</taxon>
        <taxon>Bacillati</taxon>
        <taxon>Bacillota</taxon>
        <taxon>Bacilli</taxon>
        <taxon>Lactobacillales</taxon>
        <taxon>Streptococcaceae</taxon>
        <taxon>Streptococcus</taxon>
    </lineage>
</organism>
<gene>
    <name evidence="1" type="ORF">SSV_1943</name>
</gene>
<name>A0A0B7GSJ3_STRSA</name>
<evidence type="ECO:0000313" key="2">
    <source>
        <dbReference type="Proteomes" id="UP000183504"/>
    </source>
</evidence>
<evidence type="ECO:0000313" key="1">
    <source>
        <dbReference type="EMBL" id="CEL91218.1"/>
    </source>
</evidence>
<proteinExistence type="predicted"/>
<protein>
    <submittedName>
        <fullName evidence="1">Uncharacterized protein</fullName>
    </submittedName>
</protein>
<dbReference type="EMBL" id="CDMW01000001">
    <property type="protein sequence ID" value="CEL91218.1"/>
    <property type="molecule type" value="Genomic_DNA"/>
</dbReference>
<dbReference type="RefSeq" id="WP_072074646.1">
    <property type="nucleotide sequence ID" value="NZ_CDMW01000001.1"/>
</dbReference>
<reference evidence="1 2" key="1">
    <citation type="submission" date="2015-01" db="EMBL/GenBank/DDBJ databases">
        <authorList>
            <person name="Pelicic Vladimir"/>
        </authorList>
    </citation>
    <scope>NUCLEOTIDE SEQUENCE [LARGE SCALE GENOMIC DNA]</scope>
    <source>
        <strain evidence="1 2">2908</strain>
    </source>
</reference>